<dbReference type="AlphaFoldDB" id="A0A381N8S8"/>
<protein>
    <recommendedName>
        <fullName evidence="2">GxxExxY protein</fullName>
    </recommendedName>
</protein>
<evidence type="ECO:0000313" key="1">
    <source>
        <dbReference type="EMBL" id="SUZ50915.1"/>
    </source>
</evidence>
<gene>
    <name evidence="1" type="ORF">METZ01_LOCUS3769</name>
</gene>
<name>A0A381N8S8_9ZZZZ</name>
<accession>A0A381N8S8</accession>
<organism evidence="1">
    <name type="scientific">marine metagenome</name>
    <dbReference type="NCBI Taxonomy" id="408172"/>
    <lineage>
        <taxon>unclassified sequences</taxon>
        <taxon>metagenomes</taxon>
        <taxon>ecological metagenomes</taxon>
    </lineage>
</organism>
<dbReference type="EMBL" id="UINC01000196">
    <property type="protein sequence ID" value="SUZ50915.1"/>
    <property type="molecule type" value="Genomic_DNA"/>
</dbReference>
<reference evidence="1" key="1">
    <citation type="submission" date="2018-05" db="EMBL/GenBank/DDBJ databases">
        <authorList>
            <person name="Lanie J.A."/>
            <person name="Ng W.-L."/>
            <person name="Kazmierczak K.M."/>
            <person name="Andrzejewski T.M."/>
            <person name="Davidsen T.M."/>
            <person name="Wayne K.J."/>
            <person name="Tettelin H."/>
            <person name="Glass J.I."/>
            <person name="Rusch D."/>
            <person name="Podicherti R."/>
            <person name="Tsui H.-C.T."/>
            <person name="Winkler M.E."/>
        </authorList>
    </citation>
    <scope>NUCLEOTIDE SEQUENCE</scope>
</reference>
<dbReference type="Pfam" id="PF13366">
    <property type="entry name" value="PDDEXK_3"/>
    <property type="match status" value="1"/>
</dbReference>
<dbReference type="NCBIfam" id="TIGR04256">
    <property type="entry name" value="GxxExxY"/>
    <property type="match status" value="1"/>
</dbReference>
<proteinExistence type="predicted"/>
<evidence type="ECO:0008006" key="2">
    <source>
        <dbReference type="Google" id="ProtNLM"/>
    </source>
</evidence>
<dbReference type="InterPro" id="IPR026350">
    <property type="entry name" value="GxxExxY"/>
</dbReference>
<sequence>MLQKIQNIKKATLKVYSDLGFGLNEIAYEKALSEELRDLGFHTQTEAHVNEYYITSTGRKIEVACLRIDILIDNNIILELKTMESSIQKIDKKTNTLKKEELMNTKEYLQCRRYKKLMKIPNCFLINFGKKNLEFIKIE</sequence>